<proteinExistence type="predicted"/>
<protein>
    <submittedName>
        <fullName evidence="2">Uncharacterized protein</fullName>
    </submittedName>
</protein>
<feature type="region of interest" description="Disordered" evidence="1">
    <location>
        <begin position="10"/>
        <end position="36"/>
    </location>
</feature>
<dbReference type="Proteomes" id="UP000019678">
    <property type="component" value="Unassembled WGS sequence"/>
</dbReference>
<dbReference type="AlphaFoldDB" id="A0A017T7N9"/>
<reference evidence="2 3" key="1">
    <citation type="submission" date="2013-05" db="EMBL/GenBank/DDBJ databases">
        <title>Genome assembly of Chondromyces apiculatus DSM 436.</title>
        <authorList>
            <person name="Sharma G."/>
            <person name="Khatri I."/>
            <person name="Kaur C."/>
            <person name="Mayilraj S."/>
            <person name="Subramanian S."/>
        </authorList>
    </citation>
    <scope>NUCLEOTIDE SEQUENCE [LARGE SCALE GENOMIC DNA]</scope>
    <source>
        <strain evidence="2 3">DSM 436</strain>
    </source>
</reference>
<organism evidence="2 3">
    <name type="scientific">Chondromyces apiculatus DSM 436</name>
    <dbReference type="NCBI Taxonomy" id="1192034"/>
    <lineage>
        <taxon>Bacteria</taxon>
        <taxon>Pseudomonadati</taxon>
        <taxon>Myxococcota</taxon>
        <taxon>Polyangia</taxon>
        <taxon>Polyangiales</taxon>
        <taxon>Polyangiaceae</taxon>
        <taxon>Chondromyces</taxon>
    </lineage>
</organism>
<evidence type="ECO:0000313" key="3">
    <source>
        <dbReference type="Proteomes" id="UP000019678"/>
    </source>
</evidence>
<evidence type="ECO:0000313" key="2">
    <source>
        <dbReference type="EMBL" id="EYF05259.1"/>
    </source>
</evidence>
<comment type="caution">
    <text evidence="2">The sequence shown here is derived from an EMBL/GenBank/DDBJ whole genome shotgun (WGS) entry which is preliminary data.</text>
</comment>
<accession>A0A017T7N9</accession>
<name>A0A017T7N9_9BACT</name>
<sequence>MVLVLWGCDGGDGLPPPRGSEGTAATSGGTTTTSTTDTAGPANVCECAAATSGARVACGDCVNAAIAPGAPCKEAGDACDNAGCTAISLCVGDCDGDAACQRACLFPDVEGPEHALYREVLACACAQCGSACTVPEPLECPAWGEGGGGGTGGGGNGAGGGGMGAGGIGGAGTGGA</sequence>
<evidence type="ECO:0000256" key="1">
    <source>
        <dbReference type="SAM" id="MobiDB-lite"/>
    </source>
</evidence>
<keyword evidence="3" id="KW-1185">Reference proteome</keyword>
<gene>
    <name evidence="2" type="ORF">CAP_3399</name>
</gene>
<feature type="compositionally biased region" description="Low complexity" evidence="1">
    <location>
        <begin position="19"/>
        <end position="36"/>
    </location>
</feature>
<dbReference type="STRING" id="1192034.CAP_3399"/>
<dbReference type="EMBL" id="ASRX01000025">
    <property type="protein sequence ID" value="EYF05259.1"/>
    <property type="molecule type" value="Genomic_DNA"/>
</dbReference>